<proteinExistence type="predicted"/>
<gene>
    <name evidence="1" type="ORF">EHO59_16730</name>
</gene>
<name>A0A4V3JAT3_9LEPT</name>
<protein>
    <submittedName>
        <fullName evidence="1">Uncharacterized protein</fullName>
    </submittedName>
</protein>
<dbReference type="AlphaFoldDB" id="A0A4V3JAT3"/>
<dbReference type="OrthoDB" id="313543at2"/>
<comment type="caution">
    <text evidence="1">The sequence shown here is derived from an EMBL/GenBank/DDBJ whole genome shotgun (WGS) entry which is preliminary data.</text>
</comment>
<keyword evidence="2" id="KW-1185">Reference proteome</keyword>
<sequence>MKNSNRNTFYFSKLSQLFGAKIICLLLPIYSVIDCNNAKALNIDASSSVIGALLSDGSIGLFAGGSSPIVKVTVSGYQNLTTQPMNLTLTDSTGSVSDQALQITADGSYSFATPLEAGAGYSVSLDSFTGGQNCTLTGGTGTIGSSPSPKIVCERNLAITTLYFAGSVPVARVFQINQKTKAVVGTSVFLSTAAGVPVADLIWTGTNYLVVWTSSGTTISGKLLDLDFTPIGSNFTVASGTSIVGVAVTYNSNSNEYAVVFSDAGNSSVPISVKYVRLAPDGSAIGSSVLVKSVLPGVGSKFGYLDVVWDGAKYLVAFEDHDNDTDDAPNNFLDIYSFTTGTPSIVAQISLQSGTGSTGPTLPVGSTGASYPNFLRTAHDTWLFFNKSNVDLSDKTIDSSLMEWRNSGTSGAQIVKDTLPSGCNPNSTGFQTYVPSAASFGNKMLLGYDLRCAQDSSVFYSVYHAPINSTSGSAGTRTNYSTPTLGANFVMGTSVTCRASGCFTSAGSVGQGIYIFDPGFNGNVDTFYPYITAAPGNGPDFPIFTSIQ</sequence>
<dbReference type="EMBL" id="RQEP01000019">
    <property type="protein sequence ID" value="TGJ99498.1"/>
    <property type="molecule type" value="Genomic_DNA"/>
</dbReference>
<accession>A0A4V3JAT3</accession>
<reference evidence="1" key="1">
    <citation type="journal article" date="2019" name="PLoS Negl. Trop. Dis.">
        <title>Revisiting the worldwide diversity of Leptospira species in the environment.</title>
        <authorList>
            <person name="Vincent A.T."/>
            <person name="Schiettekatte O."/>
            <person name="Bourhy P."/>
            <person name="Veyrier F.J."/>
            <person name="Picardeau M."/>
        </authorList>
    </citation>
    <scope>NUCLEOTIDE SEQUENCE [LARGE SCALE GENOMIC DNA]</scope>
    <source>
        <strain evidence="1">SSS9</strain>
    </source>
</reference>
<dbReference type="RefSeq" id="WP_135589591.1">
    <property type="nucleotide sequence ID" value="NZ_RQEP01000019.1"/>
</dbReference>
<organism evidence="1 2">
    <name type="scientific">Leptospira semungkisensis</name>
    <dbReference type="NCBI Taxonomy" id="2484985"/>
    <lineage>
        <taxon>Bacteria</taxon>
        <taxon>Pseudomonadati</taxon>
        <taxon>Spirochaetota</taxon>
        <taxon>Spirochaetia</taxon>
        <taxon>Leptospirales</taxon>
        <taxon>Leptospiraceae</taxon>
        <taxon>Leptospira</taxon>
    </lineage>
</organism>
<evidence type="ECO:0000313" key="1">
    <source>
        <dbReference type="EMBL" id="TGJ99498.1"/>
    </source>
</evidence>
<dbReference type="Proteomes" id="UP000297453">
    <property type="component" value="Unassembled WGS sequence"/>
</dbReference>
<evidence type="ECO:0000313" key="2">
    <source>
        <dbReference type="Proteomes" id="UP000297453"/>
    </source>
</evidence>